<evidence type="ECO:0000256" key="1">
    <source>
        <dbReference type="SAM" id="MobiDB-lite"/>
    </source>
</evidence>
<accession>A0A1V6PRB4</accession>
<evidence type="ECO:0000313" key="3">
    <source>
        <dbReference type="Proteomes" id="UP000191672"/>
    </source>
</evidence>
<protein>
    <recommendedName>
        <fullName evidence="4">HAUS augmin-like complex subunit 3 N-terminal domain-containing protein</fullName>
    </recommendedName>
</protein>
<reference evidence="3" key="1">
    <citation type="journal article" date="2017" name="Nat. Microbiol.">
        <title>Global analysis of biosynthetic gene clusters reveals vast potential of secondary metabolite production in Penicillium species.</title>
        <authorList>
            <person name="Nielsen J.C."/>
            <person name="Grijseels S."/>
            <person name="Prigent S."/>
            <person name="Ji B."/>
            <person name="Dainat J."/>
            <person name="Nielsen K.F."/>
            <person name="Frisvad J.C."/>
            <person name="Workman M."/>
            <person name="Nielsen J."/>
        </authorList>
    </citation>
    <scope>NUCLEOTIDE SEQUENCE [LARGE SCALE GENOMIC DNA]</scope>
    <source>
        <strain evidence="3">IBT 31811</strain>
    </source>
</reference>
<organism evidence="2 3">
    <name type="scientific">Penicillium antarcticum</name>
    <dbReference type="NCBI Taxonomy" id="416450"/>
    <lineage>
        <taxon>Eukaryota</taxon>
        <taxon>Fungi</taxon>
        <taxon>Dikarya</taxon>
        <taxon>Ascomycota</taxon>
        <taxon>Pezizomycotina</taxon>
        <taxon>Eurotiomycetes</taxon>
        <taxon>Eurotiomycetidae</taxon>
        <taxon>Eurotiales</taxon>
        <taxon>Aspergillaceae</taxon>
        <taxon>Penicillium</taxon>
    </lineage>
</organism>
<feature type="compositionally biased region" description="Polar residues" evidence="1">
    <location>
        <begin position="679"/>
        <end position="688"/>
    </location>
</feature>
<evidence type="ECO:0000313" key="2">
    <source>
        <dbReference type="EMBL" id="OQD79559.1"/>
    </source>
</evidence>
<feature type="compositionally biased region" description="Basic and acidic residues" evidence="1">
    <location>
        <begin position="611"/>
        <end position="640"/>
    </location>
</feature>
<dbReference type="EMBL" id="MDYN01000048">
    <property type="protein sequence ID" value="OQD79559.1"/>
    <property type="molecule type" value="Genomic_DNA"/>
</dbReference>
<sequence length="816" mass="91741">MGDSLTDSILSILKERDILAKRDAIESAFGGASANTEWALKHLRPETLLSKEELALYSRLEASGALQPILCNPDLPAARPVLEDDLRNAIESLEASTVTIQKQTETLKFQCDSLNKQLGLAINLEQQRNRDVARLRKKHEGGRQNTTMAASELSDELEVNFKNATDKSSTESKRILASLSTRLKQDDKTLASLESLVSGVKYRGNDASTVTRTNDLSAMLADYVAEEIHYRLDRLYLETVQAGGTGAKASAGETSAALEEELESLYPEIGILAEMSIRQQFSEPILRELLNEHGKLRMASQESLEQALDTLIEMTLSKQDLTKQMADRLSSSVLLDQLAALYQIEAGEIVTQPSSRRDSLRRRSLQPGLLLTAKVPAAPTIDQPALGSILRRVGVISESVLRPKDNGGNGGISDLHEKRIQMSETLGNLKGAVDSPVLVHLSPSDSASQLLRSALTASCHYETSLHSTPEEQRILDLESEVVRLQTGIQGLNMDILHQRDKIQDRMDYFTNKHGLYRKPRRYDCYPSPDYGDHWSPPDYSHESADTFWARGKRYRHRNTCNTDNFDSGMPFSSGMPYPSEPSKYRRVHSYAQGRPAGYKPGSRSDVTYIDPDTHRDRRPARESRPRPRPQLREHSYERCRPATQSADPSLDSSTDEPEIIERAPKPHKQARFAEPSTPRARQTRSSSPVDERRPPCAGRRMPSGYSTGSGIPERARMPYSRGPACPRTSAGERQRRLYSITPFSPRMQVHERQRRMYSYTLEPTRETHRTETRASEMPDMIRDGYKSISRRARQTCYMGRYALGYDDNCPCTECRP</sequence>
<dbReference type="Proteomes" id="UP000191672">
    <property type="component" value="Unassembled WGS sequence"/>
</dbReference>
<feature type="compositionally biased region" description="Polar residues" evidence="1">
    <location>
        <begin position="642"/>
        <end position="652"/>
    </location>
</feature>
<gene>
    <name evidence="2" type="ORF">PENANT_c048G08227</name>
</gene>
<dbReference type="AlphaFoldDB" id="A0A1V6PRB4"/>
<name>A0A1V6PRB4_9EURO</name>
<comment type="caution">
    <text evidence="2">The sequence shown here is derived from an EMBL/GenBank/DDBJ whole genome shotgun (WGS) entry which is preliminary data.</text>
</comment>
<evidence type="ECO:0008006" key="4">
    <source>
        <dbReference type="Google" id="ProtNLM"/>
    </source>
</evidence>
<keyword evidence="3" id="KW-1185">Reference proteome</keyword>
<proteinExistence type="predicted"/>
<feature type="region of interest" description="Disordered" evidence="1">
    <location>
        <begin position="561"/>
        <end position="732"/>
    </location>
</feature>